<dbReference type="Gene3D" id="1.10.10.10">
    <property type="entry name" value="Winged helix-like DNA-binding domain superfamily/Winged helix DNA-binding domain"/>
    <property type="match status" value="1"/>
</dbReference>
<dbReference type="SUPFAM" id="SSF46785">
    <property type="entry name" value="Winged helix' DNA-binding domain"/>
    <property type="match status" value="1"/>
</dbReference>
<keyword evidence="1" id="KW-0805">Transcription regulation</keyword>
<evidence type="ECO:0000256" key="3">
    <source>
        <dbReference type="ARBA" id="ARBA00023163"/>
    </source>
</evidence>
<dbReference type="InterPro" id="IPR000524">
    <property type="entry name" value="Tscrpt_reg_HTH_GntR"/>
</dbReference>
<dbReference type="SMART" id="SM00895">
    <property type="entry name" value="FCD"/>
    <property type="match status" value="1"/>
</dbReference>
<sequence length="235" mass="26508">MSKAGMQQHARPEPETSRVSAVDALVEQIRVMMNSEGLTVGDSLPSERELSARFNAGRNTIREAIRMLKAYGVVDVRPKVGAVIIDRRMDAVVDVFAFNFDMTEEVFRDIQTFRRMIEIGAVEPLFARAVEADIRGLRAINEMMRSAEGPEERASRDYDFHLRLLSIAGNRTLVHVYKILKPQIAQLMTTGKNVREGIDGAFDEHAAVIDALEQRNVFGFQYHMSRHLEAGLSFI</sequence>
<dbReference type="InterPro" id="IPR036390">
    <property type="entry name" value="WH_DNA-bd_sf"/>
</dbReference>
<name>A0A1M7ZL56_9HYPH</name>
<keyword evidence="6" id="KW-1185">Reference proteome</keyword>
<gene>
    <name evidence="5" type="ORF">SAMN02745172_02290</name>
</gene>
<dbReference type="PANTHER" id="PTHR43537:SF5">
    <property type="entry name" value="UXU OPERON TRANSCRIPTIONAL REGULATOR"/>
    <property type="match status" value="1"/>
</dbReference>
<organism evidence="5 6">
    <name type="scientific">Pseudoxanthobacter soli DSM 19599</name>
    <dbReference type="NCBI Taxonomy" id="1123029"/>
    <lineage>
        <taxon>Bacteria</taxon>
        <taxon>Pseudomonadati</taxon>
        <taxon>Pseudomonadota</taxon>
        <taxon>Alphaproteobacteria</taxon>
        <taxon>Hyphomicrobiales</taxon>
        <taxon>Segnochrobactraceae</taxon>
        <taxon>Pseudoxanthobacter</taxon>
    </lineage>
</organism>
<dbReference type="EMBL" id="FRXO01000004">
    <property type="protein sequence ID" value="SHO65645.1"/>
    <property type="molecule type" value="Genomic_DNA"/>
</dbReference>
<accession>A0A1M7ZL56</accession>
<dbReference type="Gene3D" id="1.20.120.530">
    <property type="entry name" value="GntR ligand-binding domain-like"/>
    <property type="match status" value="1"/>
</dbReference>
<dbReference type="GO" id="GO:0003677">
    <property type="term" value="F:DNA binding"/>
    <property type="evidence" value="ECO:0007669"/>
    <property type="project" value="UniProtKB-KW"/>
</dbReference>
<reference evidence="5 6" key="1">
    <citation type="submission" date="2016-12" db="EMBL/GenBank/DDBJ databases">
        <authorList>
            <person name="Song W.-J."/>
            <person name="Kurnit D.M."/>
        </authorList>
    </citation>
    <scope>NUCLEOTIDE SEQUENCE [LARGE SCALE GENOMIC DNA]</scope>
    <source>
        <strain evidence="5 6">DSM 19599</strain>
    </source>
</reference>
<evidence type="ECO:0000313" key="6">
    <source>
        <dbReference type="Proteomes" id="UP000186406"/>
    </source>
</evidence>
<dbReference type="InterPro" id="IPR011711">
    <property type="entry name" value="GntR_C"/>
</dbReference>
<dbReference type="PRINTS" id="PR00035">
    <property type="entry name" value="HTHGNTR"/>
</dbReference>
<dbReference type="GO" id="GO:0003700">
    <property type="term" value="F:DNA-binding transcription factor activity"/>
    <property type="evidence" value="ECO:0007669"/>
    <property type="project" value="InterPro"/>
</dbReference>
<evidence type="ECO:0000259" key="4">
    <source>
        <dbReference type="PROSITE" id="PS50949"/>
    </source>
</evidence>
<dbReference type="STRING" id="1123029.SAMN02745172_02290"/>
<keyword evidence="2" id="KW-0238">DNA-binding</keyword>
<dbReference type="SMART" id="SM00345">
    <property type="entry name" value="HTH_GNTR"/>
    <property type="match status" value="1"/>
</dbReference>
<protein>
    <submittedName>
        <fullName evidence="5">Transcriptional regulator, GntR family</fullName>
    </submittedName>
</protein>
<evidence type="ECO:0000256" key="2">
    <source>
        <dbReference type="ARBA" id="ARBA00023125"/>
    </source>
</evidence>
<dbReference type="InterPro" id="IPR036388">
    <property type="entry name" value="WH-like_DNA-bd_sf"/>
</dbReference>
<dbReference type="InterPro" id="IPR008920">
    <property type="entry name" value="TF_FadR/GntR_C"/>
</dbReference>
<keyword evidence="3" id="KW-0804">Transcription</keyword>
<dbReference type="PROSITE" id="PS50949">
    <property type="entry name" value="HTH_GNTR"/>
    <property type="match status" value="1"/>
</dbReference>
<dbReference type="SUPFAM" id="SSF48008">
    <property type="entry name" value="GntR ligand-binding domain-like"/>
    <property type="match status" value="1"/>
</dbReference>
<dbReference type="Pfam" id="PF07729">
    <property type="entry name" value="FCD"/>
    <property type="match status" value="1"/>
</dbReference>
<proteinExistence type="predicted"/>
<dbReference type="PANTHER" id="PTHR43537">
    <property type="entry name" value="TRANSCRIPTIONAL REGULATOR, GNTR FAMILY"/>
    <property type="match status" value="1"/>
</dbReference>
<dbReference type="Proteomes" id="UP000186406">
    <property type="component" value="Unassembled WGS sequence"/>
</dbReference>
<feature type="domain" description="HTH gntR-type" evidence="4">
    <location>
        <begin position="19"/>
        <end position="87"/>
    </location>
</feature>
<evidence type="ECO:0000256" key="1">
    <source>
        <dbReference type="ARBA" id="ARBA00023015"/>
    </source>
</evidence>
<dbReference type="AlphaFoldDB" id="A0A1M7ZL56"/>
<evidence type="ECO:0000313" key="5">
    <source>
        <dbReference type="EMBL" id="SHO65645.1"/>
    </source>
</evidence>
<dbReference type="CDD" id="cd07377">
    <property type="entry name" value="WHTH_GntR"/>
    <property type="match status" value="1"/>
</dbReference>
<dbReference type="Pfam" id="PF00392">
    <property type="entry name" value="GntR"/>
    <property type="match status" value="1"/>
</dbReference>